<evidence type="ECO:0000313" key="4">
    <source>
        <dbReference type="Proteomes" id="UP000694388"/>
    </source>
</evidence>
<dbReference type="Pfam" id="PF22073">
    <property type="entry name" value="Cep192_D4"/>
    <property type="match status" value="1"/>
</dbReference>
<dbReference type="InterPro" id="IPR039103">
    <property type="entry name" value="Spd-2/CEP192"/>
</dbReference>
<reference evidence="3" key="1">
    <citation type="submission" date="2025-08" db="UniProtKB">
        <authorList>
            <consortium name="Ensembl"/>
        </authorList>
    </citation>
    <scope>IDENTIFICATION</scope>
</reference>
<reference evidence="3" key="2">
    <citation type="submission" date="2025-09" db="UniProtKB">
        <authorList>
            <consortium name="Ensembl"/>
        </authorList>
    </citation>
    <scope>IDENTIFICATION</scope>
</reference>
<organism evidence="3 4">
    <name type="scientific">Eptatretus burgeri</name>
    <name type="common">Inshore hagfish</name>
    <dbReference type="NCBI Taxonomy" id="7764"/>
    <lineage>
        <taxon>Eukaryota</taxon>
        <taxon>Metazoa</taxon>
        <taxon>Chordata</taxon>
        <taxon>Craniata</taxon>
        <taxon>Vertebrata</taxon>
        <taxon>Cyclostomata</taxon>
        <taxon>Myxini</taxon>
        <taxon>Myxiniformes</taxon>
        <taxon>Myxinidae</taxon>
        <taxon>Eptatretinae</taxon>
        <taxon>Eptatretus</taxon>
    </lineage>
</organism>
<proteinExistence type="predicted"/>
<dbReference type="GO" id="GO:0005737">
    <property type="term" value="C:cytoplasm"/>
    <property type="evidence" value="ECO:0007669"/>
    <property type="project" value="TreeGrafter"/>
</dbReference>
<evidence type="ECO:0000259" key="2">
    <source>
        <dbReference type="Pfam" id="PF22074"/>
    </source>
</evidence>
<dbReference type="PANTHER" id="PTHR16029:SF11">
    <property type="entry name" value="CENTROSOMAL PROTEIN OF 192 KDA"/>
    <property type="match status" value="1"/>
</dbReference>
<dbReference type="PANTHER" id="PTHR16029">
    <property type="entry name" value="CENTROSOMAL PROTEIN OF 192 KDA"/>
    <property type="match status" value="1"/>
</dbReference>
<protein>
    <submittedName>
        <fullName evidence="3">Uncharacterized protein</fullName>
    </submittedName>
</protein>
<dbReference type="Pfam" id="PF22074">
    <property type="entry name" value="Cep192_D5"/>
    <property type="match status" value="1"/>
</dbReference>
<dbReference type="InterPro" id="IPR054091">
    <property type="entry name" value="Cep192-like_D5"/>
</dbReference>
<dbReference type="GO" id="GO:0019901">
    <property type="term" value="F:protein kinase binding"/>
    <property type="evidence" value="ECO:0007669"/>
    <property type="project" value="TreeGrafter"/>
</dbReference>
<evidence type="ECO:0000259" key="1">
    <source>
        <dbReference type="Pfam" id="PF22073"/>
    </source>
</evidence>
<feature type="domain" description="Cep192/Spd-2-like" evidence="1">
    <location>
        <begin position="127"/>
        <end position="244"/>
    </location>
</feature>
<evidence type="ECO:0000313" key="3">
    <source>
        <dbReference type="Ensembl" id="ENSEBUP00000005529.1"/>
    </source>
</evidence>
<dbReference type="GO" id="GO:0090222">
    <property type="term" value="P:centrosome-templated microtubule nucleation"/>
    <property type="evidence" value="ECO:0007669"/>
    <property type="project" value="InterPro"/>
</dbReference>
<dbReference type="GO" id="GO:0090307">
    <property type="term" value="P:mitotic spindle assembly"/>
    <property type="evidence" value="ECO:0007669"/>
    <property type="project" value="TreeGrafter"/>
</dbReference>
<dbReference type="GO" id="GO:0005814">
    <property type="term" value="C:centriole"/>
    <property type="evidence" value="ECO:0007669"/>
    <property type="project" value="TreeGrafter"/>
</dbReference>
<dbReference type="GO" id="GO:0051298">
    <property type="term" value="P:centrosome duplication"/>
    <property type="evidence" value="ECO:0007669"/>
    <property type="project" value="InterPro"/>
</dbReference>
<dbReference type="Proteomes" id="UP000694388">
    <property type="component" value="Unplaced"/>
</dbReference>
<dbReference type="GO" id="GO:0000242">
    <property type="term" value="C:pericentriolar material"/>
    <property type="evidence" value="ECO:0007669"/>
    <property type="project" value="TreeGrafter"/>
</dbReference>
<accession>A0A8C4NED5</accession>
<name>A0A8C4NED5_EPTBU</name>
<feature type="domain" description="Cep192-like" evidence="2">
    <location>
        <begin position="251"/>
        <end position="318"/>
    </location>
</feature>
<dbReference type="AlphaFoldDB" id="A0A8C4NED5"/>
<dbReference type="Ensembl" id="ENSEBUT00000005968.1">
    <property type="protein sequence ID" value="ENSEBUP00000005529.1"/>
    <property type="gene ID" value="ENSEBUG00000003748.1"/>
</dbReference>
<dbReference type="InterPro" id="IPR054090">
    <property type="entry name" value="Cep192_Spd-2-like_dom"/>
</dbReference>
<sequence length="342" mass="37763">MVEVNFTPGSSAAEALNRFTRDISVLFCCKVVCPFMPAHYRIIDHGCWSKFPHILSLCFNLIKRSAFCPKRILRYNYLCSSCLLSVHNSVLLISVCPTGPTYEVMLCGQVADPTAQRPVSPSFPEIPPLLSNRQYLSWGGVTLGRAQMKVILRNSSDNQTLNLRLIVRGPDQDCFQLQNRFGREELLGSSMELQLRQQEDAAVRLLFTPTRHACLLAKLDIKQLAQRASLHSVKFTIPLTGYGGMSHLVVEGATATPDGYSLTLGLDPGDSSHFARFRLHNTGSRAAFVRAVVYKTLTSSQLSSPALHSTDNIVLSSAILTNVTLRSLMSESRNFTPSGGRN</sequence>
<dbReference type="GO" id="GO:0071539">
    <property type="term" value="P:protein localization to centrosome"/>
    <property type="evidence" value="ECO:0007669"/>
    <property type="project" value="InterPro"/>
</dbReference>
<dbReference type="GeneTree" id="ENSGT00510000048187"/>
<keyword evidence="4" id="KW-1185">Reference proteome</keyword>